<dbReference type="AlphaFoldDB" id="A0A3P1WWH8"/>
<evidence type="ECO:0000256" key="10">
    <source>
        <dbReference type="HAMAP-Rule" id="MF_00097"/>
    </source>
</evidence>
<keyword evidence="6 10" id="KW-0784">Thiamine biosynthesis</keyword>
<dbReference type="EMBL" id="RQYT01000005">
    <property type="protein sequence ID" value="RRD50591.1"/>
    <property type="molecule type" value="Genomic_DNA"/>
</dbReference>
<comment type="caution">
    <text evidence="12">The sequence shown here is derived from an EMBL/GenBank/DDBJ whole genome shotgun (WGS) entry which is preliminary data.</text>
</comment>
<evidence type="ECO:0000256" key="2">
    <source>
        <dbReference type="ARBA" id="ARBA00005165"/>
    </source>
</evidence>
<dbReference type="InterPro" id="IPR022998">
    <property type="entry name" value="ThiamineP_synth_TenI"/>
</dbReference>
<comment type="function">
    <text evidence="1 10">Condenses 4-methyl-5-(beta-hydroxyethyl)thiazole monophosphate (THZ-P) and 2-methyl-4-amino-5-hydroxymethyl pyrimidine pyrophosphate (HMP-PP) to form thiamine monophosphate (TMP).</text>
</comment>
<protein>
    <recommendedName>
        <fullName evidence="10">Thiamine-phosphate synthase</fullName>
        <shortName evidence="10">TP synthase</shortName>
        <shortName evidence="10">TPS</shortName>
        <ecNumber evidence="10">2.5.1.3</ecNumber>
    </recommendedName>
    <alternativeName>
        <fullName evidence="10">Thiamine-phosphate pyrophosphorylase</fullName>
        <shortName evidence="10">TMP pyrophosphorylase</shortName>
        <shortName evidence="10">TMP-PPase</shortName>
    </alternativeName>
</protein>
<keyword evidence="5 10" id="KW-0460">Magnesium</keyword>
<dbReference type="InterPro" id="IPR013785">
    <property type="entry name" value="Aldolase_TIM"/>
</dbReference>
<dbReference type="OrthoDB" id="3243336at2"/>
<dbReference type="InterPro" id="IPR034291">
    <property type="entry name" value="TMP_synthase"/>
</dbReference>
<reference evidence="12 13" key="1">
    <citation type="submission" date="2018-11" db="EMBL/GenBank/DDBJ databases">
        <title>Genomes From Bacteria Associated with the Canine Oral Cavity: a Test Case for Automated Genome-Based Taxonomic Assignment.</title>
        <authorList>
            <person name="Coil D.A."/>
            <person name="Jospin G."/>
            <person name="Darling A.E."/>
            <person name="Wallis C."/>
            <person name="Davis I.J."/>
            <person name="Harris S."/>
            <person name="Eisen J.A."/>
            <person name="Holcombe L.J."/>
            <person name="O'Flynn C."/>
        </authorList>
    </citation>
    <scope>NUCLEOTIDE SEQUENCE [LARGE SCALE GENOMIC DNA]</scope>
    <source>
        <strain evidence="12 13">OH2822_COT-296</strain>
    </source>
</reference>
<comment type="caution">
    <text evidence="10">Lacks conserved residue(s) required for the propagation of feature annotation.</text>
</comment>
<dbReference type="GO" id="GO:0009228">
    <property type="term" value="P:thiamine biosynthetic process"/>
    <property type="evidence" value="ECO:0007669"/>
    <property type="project" value="UniProtKB-KW"/>
</dbReference>
<dbReference type="NCBIfam" id="NF000740">
    <property type="entry name" value="PRK00043.3-4"/>
    <property type="match status" value="1"/>
</dbReference>
<evidence type="ECO:0000313" key="13">
    <source>
        <dbReference type="Proteomes" id="UP000280935"/>
    </source>
</evidence>
<dbReference type="Proteomes" id="UP000280935">
    <property type="component" value="Unassembled WGS sequence"/>
</dbReference>
<evidence type="ECO:0000259" key="11">
    <source>
        <dbReference type="Pfam" id="PF02581"/>
    </source>
</evidence>
<dbReference type="GO" id="GO:0000287">
    <property type="term" value="F:magnesium ion binding"/>
    <property type="evidence" value="ECO:0007669"/>
    <property type="project" value="UniProtKB-UniRule"/>
</dbReference>
<evidence type="ECO:0000313" key="12">
    <source>
        <dbReference type="EMBL" id="RRD50591.1"/>
    </source>
</evidence>
<gene>
    <name evidence="10" type="primary">thiE</name>
    <name evidence="12" type="ORF">EII35_04150</name>
</gene>
<dbReference type="UniPathway" id="UPA00060">
    <property type="reaction ID" value="UER00141"/>
</dbReference>
<comment type="cofactor">
    <cofactor evidence="10">
        <name>Mg(2+)</name>
        <dbReference type="ChEBI" id="CHEBI:18420"/>
    </cofactor>
    <text evidence="10">Binds 1 Mg(2+) ion per subunit.</text>
</comment>
<dbReference type="SUPFAM" id="SSF51391">
    <property type="entry name" value="Thiamin phosphate synthase"/>
    <property type="match status" value="1"/>
</dbReference>
<dbReference type="GO" id="GO:0005737">
    <property type="term" value="C:cytoplasm"/>
    <property type="evidence" value="ECO:0007669"/>
    <property type="project" value="TreeGrafter"/>
</dbReference>
<feature type="binding site" evidence="10">
    <location>
        <position position="71"/>
    </location>
    <ligand>
        <name>Mg(2+)</name>
        <dbReference type="ChEBI" id="CHEBI:18420"/>
    </ligand>
</feature>
<dbReference type="PANTHER" id="PTHR20857">
    <property type="entry name" value="THIAMINE-PHOSPHATE PYROPHOSPHORYLASE"/>
    <property type="match status" value="1"/>
</dbReference>
<evidence type="ECO:0000256" key="9">
    <source>
        <dbReference type="ARBA" id="ARBA00047883"/>
    </source>
</evidence>
<dbReference type="Pfam" id="PF02581">
    <property type="entry name" value="TMP-TENI"/>
    <property type="match status" value="1"/>
</dbReference>
<dbReference type="CDD" id="cd00564">
    <property type="entry name" value="TMP_TenI"/>
    <property type="match status" value="1"/>
</dbReference>
<comment type="catalytic activity">
    <reaction evidence="8 10">
        <text>2-(2-carboxy-4-methylthiazol-5-yl)ethyl phosphate + 4-amino-2-methyl-5-(diphosphooxymethyl)pyrimidine + 2 H(+) = thiamine phosphate + CO2 + diphosphate</text>
        <dbReference type="Rhea" id="RHEA:47848"/>
        <dbReference type="ChEBI" id="CHEBI:15378"/>
        <dbReference type="ChEBI" id="CHEBI:16526"/>
        <dbReference type="ChEBI" id="CHEBI:33019"/>
        <dbReference type="ChEBI" id="CHEBI:37575"/>
        <dbReference type="ChEBI" id="CHEBI:57841"/>
        <dbReference type="ChEBI" id="CHEBI:62890"/>
        <dbReference type="EC" id="2.5.1.3"/>
    </reaction>
</comment>
<comment type="catalytic activity">
    <reaction evidence="9 10">
        <text>2-[(2R,5Z)-2-carboxy-4-methylthiazol-5(2H)-ylidene]ethyl phosphate + 4-amino-2-methyl-5-(diphosphooxymethyl)pyrimidine + 2 H(+) = thiamine phosphate + CO2 + diphosphate</text>
        <dbReference type="Rhea" id="RHEA:47844"/>
        <dbReference type="ChEBI" id="CHEBI:15378"/>
        <dbReference type="ChEBI" id="CHEBI:16526"/>
        <dbReference type="ChEBI" id="CHEBI:33019"/>
        <dbReference type="ChEBI" id="CHEBI:37575"/>
        <dbReference type="ChEBI" id="CHEBI:57841"/>
        <dbReference type="ChEBI" id="CHEBI:62899"/>
        <dbReference type="EC" id="2.5.1.3"/>
    </reaction>
</comment>
<comment type="catalytic activity">
    <reaction evidence="7 10">
        <text>4-methyl-5-(2-phosphooxyethyl)-thiazole + 4-amino-2-methyl-5-(diphosphooxymethyl)pyrimidine + H(+) = thiamine phosphate + diphosphate</text>
        <dbReference type="Rhea" id="RHEA:22328"/>
        <dbReference type="ChEBI" id="CHEBI:15378"/>
        <dbReference type="ChEBI" id="CHEBI:33019"/>
        <dbReference type="ChEBI" id="CHEBI:37575"/>
        <dbReference type="ChEBI" id="CHEBI:57841"/>
        <dbReference type="ChEBI" id="CHEBI:58296"/>
        <dbReference type="EC" id="2.5.1.3"/>
    </reaction>
</comment>
<name>A0A3P1WWH8_9ACTN</name>
<comment type="pathway">
    <text evidence="2 10">Cofactor biosynthesis; thiamine diphosphate biosynthesis; thiamine phosphate from 4-amino-2-methyl-5-diphosphomethylpyrimidine and 4-methyl-5-(2-phosphoethyl)-thiazole: step 1/1.</text>
</comment>
<dbReference type="InterPro" id="IPR036206">
    <property type="entry name" value="ThiamineP_synth_sf"/>
</dbReference>
<feature type="binding site" evidence="10">
    <location>
        <position position="70"/>
    </location>
    <ligand>
        <name>4-amino-2-methyl-5-(diphosphooxymethyl)pyrimidine</name>
        <dbReference type="ChEBI" id="CHEBI:57841"/>
    </ligand>
</feature>
<dbReference type="GO" id="GO:0009229">
    <property type="term" value="P:thiamine diphosphate biosynthetic process"/>
    <property type="evidence" value="ECO:0007669"/>
    <property type="project" value="UniProtKB-UniRule"/>
</dbReference>
<evidence type="ECO:0000256" key="4">
    <source>
        <dbReference type="ARBA" id="ARBA00022723"/>
    </source>
</evidence>
<dbReference type="PANTHER" id="PTHR20857:SF15">
    <property type="entry name" value="THIAMINE-PHOSPHATE SYNTHASE"/>
    <property type="match status" value="1"/>
</dbReference>
<keyword evidence="3 10" id="KW-0808">Transferase</keyword>
<dbReference type="Gene3D" id="3.20.20.70">
    <property type="entry name" value="Aldolase class I"/>
    <property type="match status" value="1"/>
</dbReference>
<evidence type="ECO:0000256" key="3">
    <source>
        <dbReference type="ARBA" id="ARBA00022679"/>
    </source>
</evidence>
<evidence type="ECO:0000256" key="1">
    <source>
        <dbReference type="ARBA" id="ARBA00003814"/>
    </source>
</evidence>
<evidence type="ECO:0000256" key="6">
    <source>
        <dbReference type="ARBA" id="ARBA00022977"/>
    </source>
</evidence>
<feature type="domain" description="Thiamine phosphate synthase/TenI" evidence="11">
    <location>
        <begin position="9"/>
        <end position="196"/>
    </location>
</feature>
<feature type="binding site" evidence="10">
    <location>
        <position position="145"/>
    </location>
    <ligand>
        <name>4-amino-2-methyl-5-(diphosphooxymethyl)pyrimidine</name>
        <dbReference type="ChEBI" id="CHEBI:57841"/>
    </ligand>
</feature>
<feature type="binding site" evidence="10">
    <location>
        <position position="95"/>
    </location>
    <ligand>
        <name>Mg(2+)</name>
        <dbReference type="ChEBI" id="CHEBI:18420"/>
    </ligand>
</feature>
<evidence type="ECO:0000256" key="7">
    <source>
        <dbReference type="ARBA" id="ARBA00047334"/>
    </source>
</evidence>
<evidence type="ECO:0000256" key="8">
    <source>
        <dbReference type="ARBA" id="ARBA00047851"/>
    </source>
</evidence>
<organism evidence="12 13">
    <name type="scientific">Arachnia propionica</name>
    <dbReference type="NCBI Taxonomy" id="1750"/>
    <lineage>
        <taxon>Bacteria</taxon>
        <taxon>Bacillati</taxon>
        <taxon>Actinomycetota</taxon>
        <taxon>Actinomycetes</taxon>
        <taxon>Propionibacteriales</taxon>
        <taxon>Propionibacteriaceae</taxon>
        <taxon>Arachnia</taxon>
    </lineage>
</organism>
<dbReference type="EC" id="2.5.1.3" evidence="10"/>
<dbReference type="RefSeq" id="WP_125227196.1">
    <property type="nucleotide sequence ID" value="NZ_RQYT01000005.1"/>
</dbReference>
<feature type="binding site" evidence="10">
    <location>
        <begin position="36"/>
        <end position="40"/>
    </location>
    <ligand>
        <name>4-amino-2-methyl-5-(diphosphooxymethyl)pyrimidine</name>
        <dbReference type="ChEBI" id="CHEBI:57841"/>
    </ligand>
</feature>
<feature type="binding site" evidence="10">
    <location>
        <begin position="142"/>
        <end position="144"/>
    </location>
    <ligand>
        <name>2-[(2R,5Z)-2-carboxy-4-methylthiazol-5(2H)-ylidene]ethyl phosphate</name>
        <dbReference type="ChEBI" id="CHEBI:62899"/>
    </ligand>
</feature>
<evidence type="ECO:0000256" key="5">
    <source>
        <dbReference type="ARBA" id="ARBA00022842"/>
    </source>
</evidence>
<feature type="binding site" evidence="10">
    <location>
        <position position="114"/>
    </location>
    <ligand>
        <name>4-amino-2-methyl-5-(diphosphooxymethyl)pyrimidine</name>
        <dbReference type="ChEBI" id="CHEBI:57841"/>
    </ligand>
</feature>
<proteinExistence type="inferred from homology"/>
<sequence length="219" mass="22355">MRTPIDLRLYVITSGADQSVPAKAAAAAAAGAGVVQVRAKDLTDRALLELVSAVAEAVARANGTTRVVVDDSVAVARAAMLRGCHVHGVHLGQDDLPVPDARRILGPDAVIGLTTGTLDLVRDSSRVADDVDYLGAGPFRLTPTKDSGRPPLGLTGYPPLVAATRLPIVAIGDVTPEDVGDLAGTGVAGVAMVRAVMAAADPGAVVRACLSRWEAQRSS</sequence>
<comment type="similarity">
    <text evidence="10">Belongs to the thiamine-phosphate synthase family.</text>
</comment>
<keyword evidence="4 10" id="KW-0479">Metal-binding</keyword>
<dbReference type="GO" id="GO:0004789">
    <property type="term" value="F:thiamine-phosphate diphosphorylase activity"/>
    <property type="evidence" value="ECO:0007669"/>
    <property type="project" value="UniProtKB-UniRule"/>
</dbReference>
<dbReference type="HAMAP" id="MF_00097">
    <property type="entry name" value="TMP_synthase"/>
    <property type="match status" value="1"/>
</dbReference>
<accession>A0A3P1WWH8</accession>